<dbReference type="PANTHER" id="PTHR43727">
    <property type="entry name" value="DIAMINOPIMELATE DECARBOXYLASE"/>
    <property type="match status" value="1"/>
</dbReference>
<organism evidence="5 6">
    <name type="scientific">Enorma shizhengliae</name>
    <dbReference type="NCBI Taxonomy" id="2606615"/>
    <lineage>
        <taxon>Bacteria</taxon>
        <taxon>Bacillati</taxon>
        <taxon>Actinomycetota</taxon>
        <taxon>Coriobacteriia</taxon>
        <taxon>Coriobacteriales</taxon>
        <taxon>Coriobacteriaceae</taxon>
        <taxon>Enorma</taxon>
    </lineage>
</organism>
<dbReference type="Pfam" id="PF00278">
    <property type="entry name" value="Orn_DAP_Arg_deC"/>
    <property type="match status" value="1"/>
</dbReference>
<dbReference type="InterPro" id="IPR009006">
    <property type="entry name" value="Ala_racemase/Decarboxylase_C"/>
</dbReference>
<accession>A0A7K0GBF5</accession>
<proteinExistence type="predicted"/>
<dbReference type="Gene3D" id="3.20.20.10">
    <property type="entry name" value="Alanine racemase"/>
    <property type="match status" value="1"/>
</dbReference>
<feature type="domain" description="Orn/DAP/Arg decarboxylase 2 N-terminal" evidence="4">
    <location>
        <begin position="26"/>
        <end position="256"/>
    </location>
</feature>
<dbReference type="InterPro" id="IPR022644">
    <property type="entry name" value="De-COase2_N"/>
</dbReference>
<evidence type="ECO:0000313" key="5">
    <source>
        <dbReference type="EMBL" id="MRX80820.1"/>
    </source>
</evidence>
<dbReference type="Gene3D" id="2.40.37.10">
    <property type="entry name" value="Lyase, Ornithine Decarboxylase, Chain A, domain 1"/>
    <property type="match status" value="1"/>
</dbReference>
<keyword evidence="6" id="KW-1185">Reference proteome</keyword>
<evidence type="ECO:0000259" key="4">
    <source>
        <dbReference type="Pfam" id="PF02784"/>
    </source>
</evidence>
<protein>
    <submittedName>
        <fullName evidence="5">Diaminopimelate decarboxylase</fullName>
    </submittedName>
</protein>
<evidence type="ECO:0000256" key="2">
    <source>
        <dbReference type="ARBA" id="ARBA00022898"/>
    </source>
</evidence>
<dbReference type="RefSeq" id="WP_144688859.1">
    <property type="nucleotide sequence ID" value="NZ_VLLQ01000013.1"/>
</dbReference>
<comment type="caution">
    <text evidence="5">The sequence shown here is derived from an EMBL/GenBank/DDBJ whole genome shotgun (WGS) entry which is preliminary data.</text>
</comment>
<dbReference type="Pfam" id="PF02784">
    <property type="entry name" value="Orn_Arg_deC_N"/>
    <property type="match status" value="1"/>
</dbReference>
<dbReference type="EMBL" id="VTFZ01000014">
    <property type="protein sequence ID" value="MRX80820.1"/>
    <property type="molecule type" value="Genomic_DNA"/>
</dbReference>
<reference evidence="6" key="1">
    <citation type="submission" date="2019-08" db="EMBL/GenBank/DDBJ databases">
        <title>Arthrobacter sp. nov., isolated from plateau pika and Tibetan wild ass.</title>
        <authorList>
            <person name="Ge Y."/>
        </authorList>
    </citation>
    <scope>NUCLEOTIDE SEQUENCE [LARGE SCALE GENOMIC DNA]</scope>
    <source>
        <strain evidence="6">HF-1365</strain>
    </source>
</reference>
<comment type="cofactor">
    <cofactor evidence="1">
        <name>pyridoxal 5'-phosphate</name>
        <dbReference type="ChEBI" id="CHEBI:597326"/>
    </cofactor>
</comment>
<dbReference type="GO" id="GO:0008836">
    <property type="term" value="F:diaminopimelate decarboxylase activity"/>
    <property type="evidence" value="ECO:0007669"/>
    <property type="project" value="TreeGrafter"/>
</dbReference>
<sequence length="400" mass="43969">MLTDSALRALADRFGTPLYVFDDRALVQRVRYLRKALPARVGICFAIKANPFVLPALEPLVDRLEVCSPGEYRICRALGLPHDKIVVSGVHKDIQTVSSAVSERQAPAAVTIESVSQLDLVLHQAATHSARVPVLLRLSSGNQFGMGRDDVKAAVTRLRHNGRVRLAGLQFFSGTQKNSLKRLARELRGLDAFIQELEQDCGWRVPELEFGPGFPVSYFAHDDFDEKEFLAEFSALIEGMSFQGHIMLELGRSLTASCGTYLTRVVDAKVNAGQRYAIVDGGMHQLVYFGQSMAMKQPCCHLLGADDENAAPADEELWNICGSLCTVNDILAKQLPLSGLEQGSILAFENAGAYCMTEGISLFLSRDLPRVIMVDEHGAPTLVRDGLRTDILNTPLFPIR</sequence>
<evidence type="ECO:0000256" key="1">
    <source>
        <dbReference type="ARBA" id="ARBA00001933"/>
    </source>
</evidence>
<dbReference type="InterPro" id="IPR022643">
    <property type="entry name" value="De-COase2_C"/>
</dbReference>
<evidence type="ECO:0000259" key="3">
    <source>
        <dbReference type="Pfam" id="PF00278"/>
    </source>
</evidence>
<keyword evidence="2" id="KW-0663">Pyridoxal phosphate</keyword>
<dbReference type="Proteomes" id="UP000470010">
    <property type="component" value="Unassembled WGS sequence"/>
</dbReference>
<dbReference type="AlphaFoldDB" id="A0A7K0GBF5"/>
<feature type="domain" description="Orn/DAP/Arg decarboxylase 2 C-terminal" evidence="3">
    <location>
        <begin position="22"/>
        <end position="352"/>
    </location>
</feature>
<evidence type="ECO:0000313" key="6">
    <source>
        <dbReference type="Proteomes" id="UP000470010"/>
    </source>
</evidence>
<gene>
    <name evidence="5" type="ORF">GJE22_09520</name>
</gene>
<dbReference type="SUPFAM" id="SSF51419">
    <property type="entry name" value="PLP-binding barrel"/>
    <property type="match status" value="1"/>
</dbReference>
<dbReference type="PANTHER" id="PTHR43727:SF2">
    <property type="entry name" value="GROUP IV DECARBOXYLASE"/>
    <property type="match status" value="1"/>
</dbReference>
<dbReference type="InterPro" id="IPR029066">
    <property type="entry name" value="PLP-binding_barrel"/>
</dbReference>
<dbReference type="GO" id="GO:0009089">
    <property type="term" value="P:lysine biosynthetic process via diaminopimelate"/>
    <property type="evidence" value="ECO:0007669"/>
    <property type="project" value="TreeGrafter"/>
</dbReference>
<dbReference type="SUPFAM" id="SSF50621">
    <property type="entry name" value="Alanine racemase C-terminal domain-like"/>
    <property type="match status" value="1"/>
</dbReference>
<name>A0A7K0GBF5_9ACTN</name>